<dbReference type="GO" id="GO:0004185">
    <property type="term" value="F:serine-type carboxypeptidase activity"/>
    <property type="evidence" value="ECO:0007669"/>
    <property type="project" value="UniProtKB-EC"/>
</dbReference>
<keyword evidence="8 21" id="KW-0732">Signal</keyword>
<keyword evidence="23" id="KW-1185">Reference proteome</keyword>
<feature type="compositionally biased region" description="Acidic residues" evidence="19">
    <location>
        <begin position="613"/>
        <end position="622"/>
    </location>
</feature>
<feature type="chain" id="PRO_5012157184" description="Pheromone-processing carboxypeptidase KEX1" evidence="21">
    <location>
        <begin position="32"/>
        <end position="641"/>
    </location>
</feature>
<feature type="signal peptide" evidence="21">
    <location>
        <begin position="1"/>
        <end position="31"/>
    </location>
</feature>
<keyword evidence="4" id="KW-0121">Carboxypeptidase</keyword>
<comment type="catalytic activity">
    <reaction evidence="1">
        <text>Preferential release of a C-terminal arginine or lysine residue.</text>
        <dbReference type="EC" id="3.4.16.6"/>
    </reaction>
</comment>
<dbReference type="AlphaFoldDB" id="A0A2B7Y7Y6"/>
<feature type="region of interest" description="Disordered" evidence="19">
    <location>
        <begin position="581"/>
        <end position="641"/>
    </location>
</feature>
<evidence type="ECO:0000256" key="10">
    <source>
        <dbReference type="ARBA" id="ARBA00022989"/>
    </source>
</evidence>
<evidence type="ECO:0000256" key="2">
    <source>
        <dbReference type="ARBA" id="ARBA00004393"/>
    </source>
</evidence>
<dbReference type="EMBL" id="PDNB01000013">
    <property type="protein sequence ID" value="PGH17038.1"/>
    <property type="molecule type" value="Genomic_DNA"/>
</dbReference>
<keyword evidence="12 20" id="KW-0472">Membrane</keyword>
<feature type="region of interest" description="Disordered" evidence="19">
    <location>
        <begin position="478"/>
        <end position="506"/>
    </location>
</feature>
<evidence type="ECO:0000256" key="1">
    <source>
        <dbReference type="ARBA" id="ARBA00001003"/>
    </source>
</evidence>
<evidence type="ECO:0000256" key="15">
    <source>
        <dbReference type="ARBA" id="ARBA00038895"/>
    </source>
</evidence>
<dbReference type="STRING" id="1447875.A0A2B7Y7Y6"/>
<evidence type="ECO:0000256" key="6">
    <source>
        <dbReference type="ARBA" id="ARBA00022692"/>
    </source>
</evidence>
<comment type="similarity">
    <text evidence="3">Belongs to the peptidase S10 family.</text>
</comment>
<evidence type="ECO:0000256" key="17">
    <source>
        <dbReference type="ARBA" id="ARBA00040628"/>
    </source>
</evidence>
<dbReference type="Proteomes" id="UP000223968">
    <property type="component" value="Unassembled WGS sequence"/>
</dbReference>
<comment type="caution">
    <text evidence="22">The sequence shown here is derived from an EMBL/GenBank/DDBJ whole genome shotgun (WGS) entry which is preliminary data.</text>
</comment>
<evidence type="ECO:0000313" key="23">
    <source>
        <dbReference type="Proteomes" id="UP000223968"/>
    </source>
</evidence>
<evidence type="ECO:0000256" key="20">
    <source>
        <dbReference type="SAM" id="Phobius"/>
    </source>
</evidence>
<evidence type="ECO:0000256" key="21">
    <source>
        <dbReference type="SAM" id="SignalP"/>
    </source>
</evidence>
<dbReference type="InterPro" id="IPR029058">
    <property type="entry name" value="AB_hydrolase_fold"/>
</dbReference>
<evidence type="ECO:0000256" key="9">
    <source>
        <dbReference type="ARBA" id="ARBA00022801"/>
    </source>
</evidence>
<dbReference type="GO" id="GO:0005802">
    <property type="term" value="C:trans-Golgi network"/>
    <property type="evidence" value="ECO:0007669"/>
    <property type="project" value="TreeGrafter"/>
</dbReference>
<gene>
    <name evidence="22" type="ORF">AJ79_01422</name>
</gene>
<evidence type="ECO:0000256" key="12">
    <source>
        <dbReference type="ARBA" id="ARBA00023136"/>
    </source>
</evidence>
<evidence type="ECO:0000256" key="4">
    <source>
        <dbReference type="ARBA" id="ARBA00022645"/>
    </source>
</evidence>
<accession>A0A2B7Y7Y6</accession>
<keyword evidence="5" id="KW-0645">Protease</keyword>
<evidence type="ECO:0000256" key="8">
    <source>
        <dbReference type="ARBA" id="ARBA00022729"/>
    </source>
</evidence>
<dbReference type="InterPro" id="IPR001563">
    <property type="entry name" value="Peptidase_S10"/>
</dbReference>
<keyword evidence="13" id="KW-0325">Glycoprotein</keyword>
<dbReference type="Pfam" id="PF00450">
    <property type="entry name" value="Peptidase_S10"/>
    <property type="match status" value="1"/>
</dbReference>
<comment type="function">
    <text evidence="14">Protease with a carboxypeptidase B-like function involved in the C-terminal processing of the lysine and arginine residues from protein precursors. Promotes cell fusion and is involved in the programmed cell death.</text>
</comment>
<dbReference type="FunFam" id="3.40.50.1820:FF:000121">
    <property type="entry name" value="Carboxypeptidase D"/>
    <property type="match status" value="1"/>
</dbReference>
<evidence type="ECO:0000256" key="5">
    <source>
        <dbReference type="ARBA" id="ARBA00022670"/>
    </source>
</evidence>
<name>A0A2B7Y7Y6_9EURO</name>
<dbReference type="EC" id="3.4.16.6" evidence="15"/>
<keyword evidence="11" id="KW-0333">Golgi apparatus</keyword>
<evidence type="ECO:0000256" key="16">
    <source>
        <dbReference type="ARBA" id="ARBA00040403"/>
    </source>
</evidence>
<evidence type="ECO:0000256" key="3">
    <source>
        <dbReference type="ARBA" id="ARBA00009431"/>
    </source>
</evidence>
<dbReference type="GO" id="GO:0006915">
    <property type="term" value="P:apoptotic process"/>
    <property type="evidence" value="ECO:0007669"/>
    <property type="project" value="UniProtKB-KW"/>
</dbReference>
<evidence type="ECO:0000313" key="22">
    <source>
        <dbReference type="EMBL" id="PGH17038.1"/>
    </source>
</evidence>
<organism evidence="22 23">
    <name type="scientific">Helicocarpus griseus UAMH5409</name>
    <dbReference type="NCBI Taxonomy" id="1447875"/>
    <lineage>
        <taxon>Eukaryota</taxon>
        <taxon>Fungi</taxon>
        <taxon>Dikarya</taxon>
        <taxon>Ascomycota</taxon>
        <taxon>Pezizomycotina</taxon>
        <taxon>Eurotiomycetes</taxon>
        <taxon>Eurotiomycetidae</taxon>
        <taxon>Onygenales</taxon>
        <taxon>Ajellomycetaceae</taxon>
        <taxon>Helicocarpus</taxon>
    </lineage>
</organism>
<dbReference type="PANTHER" id="PTHR11802">
    <property type="entry name" value="SERINE PROTEASE FAMILY S10 SERINE CARBOXYPEPTIDASE"/>
    <property type="match status" value="1"/>
</dbReference>
<dbReference type="GO" id="GO:0006508">
    <property type="term" value="P:proteolysis"/>
    <property type="evidence" value="ECO:0007669"/>
    <property type="project" value="UniProtKB-KW"/>
</dbReference>
<keyword evidence="10 20" id="KW-1133">Transmembrane helix</keyword>
<keyword evidence="9" id="KW-0378">Hydrolase</keyword>
<comment type="subcellular location">
    <subcellularLocation>
        <location evidence="2">Golgi apparatus</location>
        <location evidence="2">trans-Golgi network membrane</location>
        <topology evidence="2">Single-pass type I membrane protein</topology>
    </subcellularLocation>
</comment>
<dbReference type="Gene3D" id="3.40.50.1820">
    <property type="entry name" value="alpha/beta hydrolase"/>
    <property type="match status" value="1"/>
</dbReference>
<keyword evidence="7" id="KW-0053">Apoptosis</keyword>
<dbReference type="PRINTS" id="PR00724">
    <property type="entry name" value="CRBOXYPTASEC"/>
</dbReference>
<protein>
    <recommendedName>
        <fullName evidence="17">Pheromone-processing carboxypeptidase KEX1</fullName>
        <ecNumber evidence="15">3.4.16.6</ecNumber>
    </recommendedName>
    <alternativeName>
        <fullName evidence="18">Carboxypeptidase D</fullName>
    </alternativeName>
    <alternativeName>
        <fullName evidence="16">Pheromone-processing carboxypeptidase kex1</fullName>
    </alternativeName>
</protein>
<evidence type="ECO:0000256" key="19">
    <source>
        <dbReference type="SAM" id="MobiDB-lite"/>
    </source>
</evidence>
<dbReference type="SUPFAM" id="SSF53474">
    <property type="entry name" value="alpha/beta-Hydrolases"/>
    <property type="match status" value="1"/>
</dbReference>
<feature type="transmembrane region" description="Helical" evidence="20">
    <location>
        <begin position="524"/>
        <end position="541"/>
    </location>
</feature>
<evidence type="ECO:0000256" key="13">
    <source>
        <dbReference type="ARBA" id="ARBA00023180"/>
    </source>
</evidence>
<feature type="compositionally biased region" description="Acidic residues" evidence="19">
    <location>
        <begin position="581"/>
        <end position="590"/>
    </location>
</feature>
<evidence type="ECO:0000256" key="18">
    <source>
        <dbReference type="ARBA" id="ARBA00042717"/>
    </source>
</evidence>
<evidence type="ECO:0000256" key="14">
    <source>
        <dbReference type="ARBA" id="ARBA00037042"/>
    </source>
</evidence>
<keyword evidence="6 20" id="KW-0812">Transmembrane</keyword>
<proteinExistence type="inferred from homology"/>
<dbReference type="PANTHER" id="PTHR11802:SF190">
    <property type="entry name" value="PHEROMONE-PROCESSING CARBOXYPEPTIDASE KEX1"/>
    <property type="match status" value="1"/>
</dbReference>
<reference evidence="22 23" key="1">
    <citation type="submission" date="2017-10" db="EMBL/GenBank/DDBJ databases">
        <title>Comparative genomics in systemic dimorphic fungi from Ajellomycetaceae.</title>
        <authorList>
            <person name="Munoz J.F."/>
            <person name="Mcewen J.G."/>
            <person name="Clay O.K."/>
            <person name="Cuomo C.A."/>
        </authorList>
    </citation>
    <scope>NUCLEOTIDE SEQUENCE [LARGE SCALE GENOMIC DNA]</scope>
    <source>
        <strain evidence="22 23">UAMH5409</strain>
    </source>
</reference>
<sequence>MSLYETRARAAFSAWLAWLVISLMLANSVSAAAKSAADYYIHSLPGQPEGPLLKMHAGHIEITPENSGNLFFWHYQNRHIADKPRTVIWLNGGPGCSSEDGSLMEVGPYRLVNNSTLNYTEGAWDEFANLLFVDQPVGTGFSYVSTQGYVHELEEMASQFVMFLEKWFELFPEYENDDLYFAGESYAGQYIPYIARAILDRNKDRSVEAKNRVWNLRGLLIGNGWISPQAQYPAYLAYAYQEGIIQGGTEGAKRVEAKAAKCMKKLNEPETSGTVHISECEEILQAIIDETHKEGKCINMYDIRLTDEYNACGMNWPPDLKNIEPYLRNKDVVKALHVNSEKQTGWTECSGGVGGAFQARKSKPSVELLPGLLEDGVPILLFSGQKDLICNHMGTEDMIKNMKWSGGTGFELSPGVWAPRHDWTFEGEPAGVYQQARNLTYVLFYNSSHMVPYDYPRRSRDMLDRFLGVDITNIGGDPADSRIDGEKGPATSVGAHPNSTAATEREKEKIKTAAWKAYYKSGEVALIVVAIAAVVWGVFIWRSRRKRQGSGYRGIYPMLGSTSSGSLARFAHKRSSHADIEAGDFNEAELDDRPSRAASSTRSSRDREPYAVGDEESSDEEHDGSQERKVMVGQPQVEGRG</sequence>
<evidence type="ECO:0000256" key="11">
    <source>
        <dbReference type="ARBA" id="ARBA00023034"/>
    </source>
</evidence>
<evidence type="ECO:0000256" key="7">
    <source>
        <dbReference type="ARBA" id="ARBA00022703"/>
    </source>
</evidence>
<dbReference type="OrthoDB" id="443318at2759"/>